<gene>
    <name evidence="2" type="ORF">MA47_04195</name>
</gene>
<keyword evidence="3" id="KW-1185">Reference proteome</keyword>
<proteinExistence type="predicted"/>
<feature type="transmembrane region" description="Helical" evidence="1">
    <location>
        <begin position="102"/>
        <end position="127"/>
    </location>
</feature>
<evidence type="ECO:0000313" key="2">
    <source>
        <dbReference type="EMBL" id="KGM18983.1"/>
    </source>
</evidence>
<dbReference type="PROSITE" id="PS51257">
    <property type="entry name" value="PROKAR_LIPOPROTEIN"/>
    <property type="match status" value="1"/>
</dbReference>
<comment type="caution">
    <text evidence="2">The sequence shown here is derived from an EMBL/GenBank/DDBJ whole genome shotgun (WGS) entry which is preliminary data.</text>
</comment>
<dbReference type="EMBL" id="JRVJ01000004">
    <property type="protein sequence ID" value="KGM18983.1"/>
    <property type="molecule type" value="Genomic_DNA"/>
</dbReference>
<organism evidence="2 3">
    <name type="scientific">Corynebacterium auriscanis</name>
    <dbReference type="NCBI Taxonomy" id="99807"/>
    <lineage>
        <taxon>Bacteria</taxon>
        <taxon>Bacillati</taxon>
        <taxon>Actinomycetota</taxon>
        <taxon>Actinomycetes</taxon>
        <taxon>Mycobacteriales</taxon>
        <taxon>Corynebacteriaceae</taxon>
        <taxon>Corynebacterium</taxon>
    </lineage>
</organism>
<protein>
    <submittedName>
        <fullName evidence="2">Membrane protein</fullName>
    </submittedName>
</protein>
<feature type="transmembrane region" description="Helical" evidence="1">
    <location>
        <begin position="7"/>
        <end position="29"/>
    </location>
</feature>
<name>A0A0A2DIK9_9CORY</name>
<keyword evidence="1" id="KW-1133">Transmembrane helix</keyword>
<evidence type="ECO:0000256" key="1">
    <source>
        <dbReference type="SAM" id="Phobius"/>
    </source>
</evidence>
<dbReference type="AlphaFoldDB" id="A0A0A2DIK9"/>
<keyword evidence="1" id="KW-0812">Transmembrane</keyword>
<dbReference type="Proteomes" id="UP000030145">
    <property type="component" value="Unassembled WGS sequence"/>
</dbReference>
<sequence length="138" mass="14999">MVRRARQLVIALTIFGVLACLGMIVTAAIDDYAISRDRATATADVLDTGALRTTVRFHDSQGNYHQPDKGLKYPTGLVKGQKVRVEYQQSNPKNVKVAGRGWTLAFLPALSSLAVVLFVGGGLWLLLRSRLFAKTSPA</sequence>
<reference evidence="2 3" key="1">
    <citation type="submission" date="2014-10" db="EMBL/GenBank/DDBJ databases">
        <title>Whole Genome sequence of Corynebacterium auriscanis strain CIP 106629.</title>
        <authorList>
            <person name="Hassan S.S."/>
            <person name="Jamal S.B."/>
            <person name="Tiwari S."/>
            <person name="Oliveira L.D.C."/>
            <person name="Souza F."/>
            <person name="Mariano D.C."/>
            <person name="Almeida S."/>
            <person name="Dorella F."/>
            <person name="Pereira F."/>
            <person name="Carvalho A."/>
            <person name="Leal C.A."/>
            <person name="Soares S.D.C."/>
            <person name="Figueiredo H.C."/>
            <person name="Silva A."/>
            <person name="Azevedo V.A."/>
        </authorList>
    </citation>
    <scope>NUCLEOTIDE SEQUENCE [LARGE SCALE GENOMIC DNA]</scope>
    <source>
        <strain evidence="2 3">CIP 106629</strain>
    </source>
</reference>
<accession>A0A0A2DIK9</accession>
<keyword evidence="1" id="KW-0472">Membrane</keyword>
<evidence type="ECO:0000313" key="3">
    <source>
        <dbReference type="Proteomes" id="UP000030145"/>
    </source>
</evidence>